<dbReference type="GO" id="GO:0003677">
    <property type="term" value="F:DNA binding"/>
    <property type="evidence" value="ECO:0007669"/>
    <property type="project" value="UniProtKB-KW"/>
</dbReference>
<keyword evidence="2" id="KW-0680">Restriction system</keyword>
<proteinExistence type="inferred from homology"/>
<dbReference type="EMBL" id="CP061274">
    <property type="protein sequence ID" value="QOD43941.1"/>
    <property type="molecule type" value="Genomic_DNA"/>
</dbReference>
<evidence type="ECO:0000256" key="1">
    <source>
        <dbReference type="ARBA" id="ARBA00010923"/>
    </source>
</evidence>
<keyword evidence="5" id="KW-0378">Hydrolase</keyword>
<feature type="domain" description="Type I restriction modification DNA specificity" evidence="4">
    <location>
        <begin position="217"/>
        <end position="350"/>
    </location>
</feature>
<reference evidence="5 6" key="1">
    <citation type="submission" date="2020-08" db="EMBL/GenBank/DDBJ databases">
        <title>Description of Clavibacter zhangzhiyonge sp. nov., a phytopathogenic actinobacterium isolated from barley seeds, causing leaf brown spot and decline.</title>
        <authorList>
            <person name="Tian Q."/>
            <person name="Chuan J."/>
            <person name="Zhao W."/>
            <person name="Li X."/>
        </authorList>
    </citation>
    <scope>NUCLEOTIDE SEQUENCE [LARGE SCALE GENOMIC DNA]</scope>
    <source>
        <strain evidence="5 6">DM1</strain>
    </source>
</reference>
<dbReference type="KEGG" id="czh:H9X71_00780"/>
<comment type="similarity">
    <text evidence="1">Belongs to the type-I restriction system S methylase family.</text>
</comment>
<dbReference type="GO" id="GO:0004519">
    <property type="term" value="F:endonuclease activity"/>
    <property type="evidence" value="ECO:0007669"/>
    <property type="project" value="UniProtKB-KW"/>
</dbReference>
<keyword evidence="5" id="KW-0255">Endonuclease</keyword>
<dbReference type="AlphaFoldDB" id="A0A7L7Z2P0"/>
<evidence type="ECO:0000256" key="3">
    <source>
        <dbReference type="ARBA" id="ARBA00023125"/>
    </source>
</evidence>
<dbReference type="GO" id="GO:0009307">
    <property type="term" value="P:DNA restriction-modification system"/>
    <property type="evidence" value="ECO:0007669"/>
    <property type="project" value="UniProtKB-KW"/>
</dbReference>
<gene>
    <name evidence="5" type="ORF">H9X71_00780</name>
</gene>
<keyword evidence="3" id="KW-0238">DNA-binding</keyword>
<keyword evidence="5" id="KW-0540">Nuclease</keyword>
<dbReference type="SUPFAM" id="SSF116734">
    <property type="entry name" value="DNA methylase specificity domain"/>
    <property type="match status" value="2"/>
</dbReference>
<dbReference type="PANTHER" id="PTHR30408">
    <property type="entry name" value="TYPE-1 RESTRICTION ENZYME ECOKI SPECIFICITY PROTEIN"/>
    <property type="match status" value="1"/>
</dbReference>
<feature type="domain" description="Type I restriction modification DNA specificity" evidence="4">
    <location>
        <begin position="4"/>
        <end position="156"/>
    </location>
</feature>
<evidence type="ECO:0000313" key="6">
    <source>
        <dbReference type="Proteomes" id="UP000516660"/>
    </source>
</evidence>
<dbReference type="InterPro" id="IPR000055">
    <property type="entry name" value="Restrct_endonuc_typeI_TRD"/>
</dbReference>
<dbReference type="InterPro" id="IPR052021">
    <property type="entry name" value="Type-I_RS_S_subunit"/>
</dbReference>
<dbReference type="CDD" id="cd16961">
    <property type="entry name" value="RMtype1_S_TRD-CR_like"/>
    <property type="match status" value="1"/>
</dbReference>
<keyword evidence="6" id="KW-1185">Reference proteome</keyword>
<name>A0A7L7Z2P0_9MICO</name>
<evidence type="ECO:0000259" key="4">
    <source>
        <dbReference type="Pfam" id="PF01420"/>
    </source>
</evidence>
<dbReference type="Pfam" id="PF01420">
    <property type="entry name" value="Methylase_S"/>
    <property type="match status" value="2"/>
</dbReference>
<dbReference type="RefSeq" id="WP_191147877.1">
    <property type="nucleotide sequence ID" value="NZ_CP061274.1"/>
</dbReference>
<dbReference type="Proteomes" id="UP000516660">
    <property type="component" value="Chromosome"/>
</dbReference>
<protein>
    <submittedName>
        <fullName evidence="5">Restriction endonuclease subunit S</fullName>
    </submittedName>
</protein>
<evidence type="ECO:0000313" key="5">
    <source>
        <dbReference type="EMBL" id="QOD43941.1"/>
    </source>
</evidence>
<dbReference type="Gene3D" id="3.90.220.20">
    <property type="entry name" value="DNA methylase specificity domains"/>
    <property type="match status" value="2"/>
</dbReference>
<dbReference type="REBASE" id="446744">
    <property type="entry name" value="S.CspDM1ORF775P"/>
</dbReference>
<dbReference type="InterPro" id="IPR044946">
    <property type="entry name" value="Restrct_endonuc_typeI_TRD_sf"/>
</dbReference>
<evidence type="ECO:0000256" key="2">
    <source>
        <dbReference type="ARBA" id="ARBA00022747"/>
    </source>
</evidence>
<dbReference type="PANTHER" id="PTHR30408:SF12">
    <property type="entry name" value="TYPE I RESTRICTION ENZYME MJAVIII SPECIFICITY SUBUNIT"/>
    <property type="match status" value="1"/>
</dbReference>
<sequence>MTARLGDVALIQRQSVNPNKIDPNTIYLGLEHLARGGRIIGHETVGSAALSSSKFTFSAKHVLYGKLRPNLGKISRPTFSGVCSTDILPVLPGPHLDRDYLAHYLSQPVMVEFASSRAAGANLPRLSPSVLNEFEIPVPRLEEQRRIAAILDHAETLRTKRRRLLASLDSLAPRRFDEVFADRAGHRVPMGRLIDEQQIGLDRRSSEQGADRSHGYIKMDAITRDGHMDLARLTYVNASVDEVSKYTVHNGDLLLNTRNSRELVGKSAIFHGLPCLYNNNISRIRFTEQVDSRYIHAFLWSREGRRQLESRKSGTTNVVAMYAKDFATISVPVPDLEEQQAFSAMVAAVDIRRIQVRRSLQLDDSLFASLQARAFRGEL</sequence>
<accession>A0A7L7Z2P0</accession>
<organism evidence="5 6">
    <name type="scientific">Clavibacter zhangzhiyongii</name>
    <dbReference type="NCBI Taxonomy" id="2768071"/>
    <lineage>
        <taxon>Bacteria</taxon>
        <taxon>Bacillati</taxon>
        <taxon>Actinomycetota</taxon>
        <taxon>Actinomycetes</taxon>
        <taxon>Micrococcales</taxon>
        <taxon>Microbacteriaceae</taxon>
        <taxon>Clavibacter</taxon>
    </lineage>
</organism>